<sequence length="256" mass="26969">MSPDLEKGDGPREVAFEDSKRAPPPIVNGIQGIPGAPVATQGGIPATINITPSDFNGSPFRPIANPGPLGLFSFASTTFILSLYNLQTRGITTANVVVGMAVCCGGLSQLLAGMWEFAAGNTFGATAFSSYGAFWMSYATILIPNSGILAAYGDNTKELDNALGIYLTAWFIFTFLMFLGSLRKSLGMISLFGSLTVTFILLAAGNFAQSTGTTKAGGAMGAITAFIAYYLGLAEMNTRRDAWFTLPIGEVPKRQD</sequence>
<dbReference type="InParanoid" id="A0A165RUU3"/>
<evidence type="ECO:0000313" key="8">
    <source>
        <dbReference type="EMBL" id="KZT24297.1"/>
    </source>
</evidence>
<evidence type="ECO:0000313" key="9">
    <source>
        <dbReference type="Proteomes" id="UP000076761"/>
    </source>
</evidence>
<dbReference type="NCBIfam" id="NF038013">
    <property type="entry name" value="AceTr_1"/>
    <property type="match status" value="1"/>
</dbReference>
<comment type="subcellular location">
    <subcellularLocation>
        <location evidence="1">Membrane</location>
        <topology evidence="1">Multi-pass membrane protein</topology>
    </subcellularLocation>
</comment>
<dbReference type="Pfam" id="PF01184">
    <property type="entry name" value="Gpr1_Fun34_YaaH"/>
    <property type="match status" value="1"/>
</dbReference>
<proteinExistence type="inferred from homology"/>
<feature type="transmembrane region" description="Helical" evidence="7">
    <location>
        <begin position="132"/>
        <end position="151"/>
    </location>
</feature>
<evidence type="ECO:0000256" key="6">
    <source>
        <dbReference type="SAM" id="MobiDB-lite"/>
    </source>
</evidence>
<dbReference type="FunCoup" id="A0A165RUU3">
    <property type="interactions" value="53"/>
</dbReference>
<comment type="similarity">
    <text evidence="2">Belongs to the acetate uptake transporter (AceTr) (TC 2.A.96) family.</text>
</comment>
<organism evidence="8 9">
    <name type="scientific">Neolentinus lepideus HHB14362 ss-1</name>
    <dbReference type="NCBI Taxonomy" id="1314782"/>
    <lineage>
        <taxon>Eukaryota</taxon>
        <taxon>Fungi</taxon>
        <taxon>Dikarya</taxon>
        <taxon>Basidiomycota</taxon>
        <taxon>Agaricomycotina</taxon>
        <taxon>Agaricomycetes</taxon>
        <taxon>Gloeophyllales</taxon>
        <taxon>Gloeophyllaceae</taxon>
        <taxon>Neolentinus</taxon>
    </lineage>
</organism>
<dbReference type="GO" id="GO:0005886">
    <property type="term" value="C:plasma membrane"/>
    <property type="evidence" value="ECO:0007669"/>
    <property type="project" value="TreeGrafter"/>
</dbReference>
<keyword evidence="5 7" id="KW-0472">Membrane</keyword>
<accession>A0A165RUU3</accession>
<feature type="region of interest" description="Disordered" evidence="6">
    <location>
        <begin position="1"/>
        <end position="27"/>
    </location>
</feature>
<keyword evidence="9" id="KW-1185">Reference proteome</keyword>
<feature type="transmembrane region" description="Helical" evidence="7">
    <location>
        <begin position="69"/>
        <end position="86"/>
    </location>
</feature>
<gene>
    <name evidence="8" type="ORF">NEOLEDRAFT_1170149</name>
</gene>
<keyword evidence="3 7" id="KW-0812">Transmembrane</keyword>
<keyword evidence="4 7" id="KW-1133">Transmembrane helix</keyword>
<dbReference type="InterPro" id="IPR000791">
    <property type="entry name" value="Gpr1/Fun34/SatP-like"/>
</dbReference>
<protein>
    <recommendedName>
        <fullName evidence="10">FUN34 transmembrane protein</fullName>
    </recommendedName>
</protein>
<evidence type="ECO:0000256" key="2">
    <source>
        <dbReference type="ARBA" id="ARBA00005587"/>
    </source>
</evidence>
<evidence type="ECO:0000256" key="7">
    <source>
        <dbReference type="SAM" id="Phobius"/>
    </source>
</evidence>
<feature type="transmembrane region" description="Helical" evidence="7">
    <location>
        <begin position="186"/>
        <end position="204"/>
    </location>
</feature>
<feature type="transmembrane region" description="Helical" evidence="7">
    <location>
        <begin position="216"/>
        <end position="233"/>
    </location>
</feature>
<dbReference type="STRING" id="1314782.A0A165RUU3"/>
<evidence type="ECO:0000256" key="5">
    <source>
        <dbReference type="ARBA" id="ARBA00023136"/>
    </source>
</evidence>
<dbReference type="EMBL" id="KV425578">
    <property type="protein sequence ID" value="KZT24297.1"/>
    <property type="molecule type" value="Genomic_DNA"/>
</dbReference>
<dbReference type="PANTHER" id="PTHR31123:SF1">
    <property type="entry name" value="ACCUMULATION OF DYADS PROTEIN 2-RELATED"/>
    <property type="match status" value="1"/>
</dbReference>
<reference evidence="8 9" key="1">
    <citation type="journal article" date="2016" name="Mol. Biol. Evol.">
        <title>Comparative Genomics of Early-Diverging Mushroom-Forming Fungi Provides Insights into the Origins of Lignocellulose Decay Capabilities.</title>
        <authorList>
            <person name="Nagy L.G."/>
            <person name="Riley R."/>
            <person name="Tritt A."/>
            <person name="Adam C."/>
            <person name="Daum C."/>
            <person name="Floudas D."/>
            <person name="Sun H."/>
            <person name="Yadav J.S."/>
            <person name="Pangilinan J."/>
            <person name="Larsson K.H."/>
            <person name="Matsuura K."/>
            <person name="Barry K."/>
            <person name="Labutti K."/>
            <person name="Kuo R."/>
            <person name="Ohm R.A."/>
            <person name="Bhattacharya S.S."/>
            <person name="Shirouzu T."/>
            <person name="Yoshinaga Y."/>
            <person name="Martin F.M."/>
            <person name="Grigoriev I.V."/>
            <person name="Hibbett D.S."/>
        </authorList>
    </citation>
    <scope>NUCLEOTIDE SEQUENCE [LARGE SCALE GENOMIC DNA]</scope>
    <source>
        <strain evidence="8 9">HHB14362 ss-1</strain>
    </source>
</reference>
<feature type="transmembrane region" description="Helical" evidence="7">
    <location>
        <begin position="93"/>
        <end position="112"/>
    </location>
</feature>
<dbReference type="Proteomes" id="UP000076761">
    <property type="component" value="Unassembled WGS sequence"/>
</dbReference>
<dbReference type="PANTHER" id="PTHR31123">
    <property type="entry name" value="ACCUMULATION OF DYADS PROTEIN 2-RELATED"/>
    <property type="match status" value="1"/>
</dbReference>
<dbReference type="GO" id="GO:0015123">
    <property type="term" value="F:acetate transmembrane transporter activity"/>
    <property type="evidence" value="ECO:0007669"/>
    <property type="project" value="TreeGrafter"/>
</dbReference>
<dbReference type="InterPro" id="IPR051633">
    <property type="entry name" value="AceTr"/>
</dbReference>
<evidence type="ECO:0000256" key="4">
    <source>
        <dbReference type="ARBA" id="ARBA00022989"/>
    </source>
</evidence>
<feature type="compositionally biased region" description="Basic and acidic residues" evidence="6">
    <location>
        <begin position="1"/>
        <end position="21"/>
    </location>
</feature>
<evidence type="ECO:0000256" key="3">
    <source>
        <dbReference type="ARBA" id="ARBA00022692"/>
    </source>
</evidence>
<dbReference type="OrthoDB" id="3648309at2759"/>
<name>A0A165RUU3_9AGAM</name>
<dbReference type="AlphaFoldDB" id="A0A165RUU3"/>
<evidence type="ECO:0008006" key="10">
    <source>
        <dbReference type="Google" id="ProtNLM"/>
    </source>
</evidence>
<evidence type="ECO:0000256" key="1">
    <source>
        <dbReference type="ARBA" id="ARBA00004141"/>
    </source>
</evidence>
<feature type="transmembrane region" description="Helical" evidence="7">
    <location>
        <begin position="163"/>
        <end position="180"/>
    </location>
</feature>